<dbReference type="InterPro" id="IPR003594">
    <property type="entry name" value="HATPase_dom"/>
</dbReference>
<comment type="catalytic activity">
    <reaction evidence="1">
        <text>ATP + protein L-histidine = ADP + protein N-phospho-L-histidine.</text>
        <dbReference type="EC" id="2.7.13.3"/>
    </reaction>
</comment>
<feature type="transmembrane region" description="Helical" evidence="11">
    <location>
        <begin position="174"/>
        <end position="192"/>
    </location>
</feature>
<evidence type="ECO:0000256" key="5">
    <source>
        <dbReference type="ARBA" id="ARBA00022679"/>
    </source>
</evidence>
<dbReference type="Gene3D" id="1.10.287.130">
    <property type="match status" value="1"/>
</dbReference>
<dbReference type="OrthoDB" id="8554694at2"/>
<feature type="transmembrane region" description="Helical" evidence="11">
    <location>
        <begin position="12"/>
        <end position="31"/>
    </location>
</feature>
<evidence type="ECO:0000256" key="10">
    <source>
        <dbReference type="ARBA" id="ARBA00023136"/>
    </source>
</evidence>
<organism evidence="14 15">
    <name type="scientific">Pelistega indica</name>
    <dbReference type="NCBI Taxonomy" id="1414851"/>
    <lineage>
        <taxon>Bacteria</taxon>
        <taxon>Pseudomonadati</taxon>
        <taxon>Pseudomonadota</taxon>
        <taxon>Betaproteobacteria</taxon>
        <taxon>Burkholderiales</taxon>
        <taxon>Alcaligenaceae</taxon>
        <taxon>Pelistega</taxon>
    </lineage>
</organism>
<evidence type="ECO:0000259" key="13">
    <source>
        <dbReference type="PROSITE" id="PS50885"/>
    </source>
</evidence>
<dbReference type="Proteomes" id="UP000018766">
    <property type="component" value="Unassembled WGS sequence"/>
</dbReference>
<protein>
    <recommendedName>
        <fullName evidence="3">histidine kinase</fullName>
        <ecNumber evidence="3">2.7.13.3</ecNumber>
    </recommendedName>
</protein>
<feature type="domain" description="Histidine kinase" evidence="12">
    <location>
        <begin position="249"/>
        <end position="469"/>
    </location>
</feature>
<dbReference type="InterPro" id="IPR003660">
    <property type="entry name" value="HAMP_dom"/>
</dbReference>
<evidence type="ECO:0000256" key="11">
    <source>
        <dbReference type="SAM" id="Phobius"/>
    </source>
</evidence>
<dbReference type="AlphaFoldDB" id="V8G768"/>
<name>V8G768_9BURK</name>
<evidence type="ECO:0000256" key="8">
    <source>
        <dbReference type="ARBA" id="ARBA00022989"/>
    </source>
</evidence>
<dbReference type="InterPro" id="IPR003661">
    <property type="entry name" value="HisK_dim/P_dom"/>
</dbReference>
<dbReference type="InterPro" id="IPR005467">
    <property type="entry name" value="His_kinase_dom"/>
</dbReference>
<dbReference type="InterPro" id="IPR036890">
    <property type="entry name" value="HATPase_C_sf"/>
</dbReference>
<dbReference type="PROSITE" id="PS50885">
    <property type="entry name" value="HAMP"/>
    <property type="match status" value="1"/>
</dbReference>
<dbReference type="GO" id="GO:0000155">
    <property type="term" value="F:phosphorelay sensor kinase activity"/>
    <property type="evidence" value="ECO:0007669"/>
    <property type="project" value="InterPro"/>
</dbReference>
<dbReference type="SMART" id="SM00388">
    <property type="entry name" value="HisKA"/>
    <property type="match status" value="1"/>
</dbReference>
<dbReference type="SUPFAM" id="SSF47384">
    <property type="entry name" value="Homodimeric domain of signal transducing histidine kinase"/>
    <property type="match status" value="1"/>
</dbReference>
<keyword evidence="7 14" id="KW-0418">Kinase</keyword>
<evidence type="ECO:0000313" key="14">
    <source>
        <dbReference type="EMBL" id="ETD72389.1"/>
    </source>
</evidence>
<comment type="caution">
    <text evidence="14">The sequence shown here is derived from an EMBL/GenBank/DDBJ whole genome shotgun (WGS) entry which is preliminary data.</text>
</comment>
<accession>V8G768</accession>
<dbReference type="CDD" id="cd00075">
    <property type="entry name" value="HATPase"/>
    <property type="match status" value="1"/>
</dbReference>
<dbReference type="SUPFAM" id="SSF55874">
    <property type="entry name" value="ATPase domain of HSP90 chaperone/DNA topoisomerase II/histidine kinase"/>
    <property type="match status" value="1"/>
</dbReference>
<dbReference type="EMBL" id="AYSV01000067">
    <property type="protein sequence ID" value="ETD72389.1"/>
    <property type="molecule type" value="Genomic_DNA"/>
</dbReference>
<evidence type="ECO:0000256" key="4">
    <source>
        <dbReference type="ARBA" id="ARBA00022553"/>
    </source>
</evidence>
<keyword evidence="5" id="KW-0808">Transferase</keyword>
<evidence type="ECO:0000256" key="7">
    <source>
        <dbReference type="ARBA" id="ARBA00022777"/>
    </source>
</evidence>
<keyword evidence="9" id="KW-0902">Two-component regulatory system</keyword>
<evidence type="ECO:0000256" key="1">
    <source>
        <dbReference type="ARBA" id="ARBA00000085"/>
    </source>
</evidence>
<evidence type="ECO:0000256" key="6">
    <source>
        <dbReference type="ARBA" id="ARBA00022692"/>
    </source>
</evidence>
<evidence type="ECO:0000256" key="9">
    <source>
        <dbReference type="ARBA" id="ARBA00023012"/>
    </source>
</evidence>
<dbReference type="Pfam" id="PF00512">
    <property type="entry name" value="HisKA"/>
    <property type="match status" value="1"/>
</dbReference>
<dbReference type="InterPro" id="IPR036097">
    <property type="entry name" value="HisK_dim/P_sf"/>
</dbReference>
<dbReference type="CDD" id="cd00082">
    <property type="entry name" value="HisKA"/>
    <property type="match status" value="1"/>
</dbReference>
<evidence type="ECO:0000256" key="3">
    <source>
        <dbReference type="ARBA" id="ARBA00012438"/>
    </source>
</evidence>
<proteinExistence type="predicted"/>
<dbReference type="InterPro" id="IPR050428">
    <property type="entry name" value="TCS_sensor_his_kinase"/>
</dbReference>
<dbReference type="Pfam" id="PF02518">
    <property type="entry name" value="HATPase_c"/>
    <property type="match status" value="1"/>
</dbReference>
<keyword evidence="8 11" id="KW-1133">Transmembrane helix</keyword>
<evidence type="ECO:0000256" key="2">
    <source>
        <dbReference type="ARBA" id="ARBA00004370"/>
    </source>
</evidence>
<keyword evidence="15" id="KW-1185">Reference proteome</keyword>
<reference evidence="14 15" key="1">
    <citation type="submission" date="2013-11" db="EMBL/GenBank/DDBJ databases">
        <title>Genomic analysis of Pelistega sp. HM-7.</title>
        <authorList>
            <person name="Kumbhare S.V."/>
            <person name="Shetty S.A."/>
            <person name="Sharma O."/>
            <person name="Dhotre D.P."/>
        </authorList>
    </citation>
    <scope>NUCLEOTIDE SEQUENCE [LARGE SCALE GENOMIC DNA]</scope>
    <source>
        <strain evidence="14 15">HM-7</strain>
    </source>
</reference>
<dbReference type="Pfam" id="PF08521">
    <property type="entry name" value="2CSK_N"/>
    <property type="match status" value="1"/>
</dbReference>
<dbReference type="InterPro" id="IPR004358">
    <property type="entry name" value="Sig_transdc_His_kin-like_C"/>
</dbReference>
<keyword evidence="6 11" id="KW-0812">Transmembrane</keyword>
<dbReference type="PROSITE" id="PS50109">
    <property type="entry name" value="HIS_KIN"/>
    <property type="match status" value="1"/>
</dbReference>
<dbReference type="GO" id="GO:0005886">
    <property type="term" value="C:plasma membrane"/>
    <property type="evidence" value="ECO:0007669"/>
    <property type="project" value="TreeGrafter"/>
</dbReference>
<gene>
    <name evidence="14" type="ORF">V757_04585</name>
</gene>
<dbReference type="InterPro" id="IPR013727">
    <property type="entry name" value="2CSK_N"/>
</dbReference>
<dbReference type="Gene3D" id="3.30.565.10">
    <property type="entry name" value="Histidine kinase-like ATPase, C-terminal domain"/>
    <property type="match status" value="1"/>
</dbReference>
<evidence type="ECO:0000313" key="15">
    <source>
        <dbReference type="Proteomes" id="UP000018766"/>
    </source>
</evidence>
<dbReference type="EC" id="2.7.13.3" evidence="3"/>
<sequence>MHKQQSLKSTLLWFILPIVILVMITSWLSSIHKLKTQVQQAFDRTLAGAIRSIEVNVKTENGGLSMEQPFYLFELLELTTQSPVYFRVATEDGLTEIGYASIPLPEDMELSNKPVFYDSQYFGENIRIAAIAIHPKTPLSYSPNTRLIIQVAERSQARTNFLNVMLWQSVGKDLFIIVLLIIIIYVGILITLRPLQQLNQRIAQRNDNDLRPIVEEELPSEITPLVKAINTHIDRYAKSIHLQRQFLDDAAHQLRTPLAILNTQISYARSLTHNNQEMDEVLSATQLRLSNTIDLTNQLLTLAKVQNATDAASLNQQQEILNICELTSKTVNDLLPFARRKKIDYGMDIPNKPLYIQGVAWLIQEALSNLIGNAIKYCPRGAQITTSIIEQPDTLILQVEDNGPGMSPEDIASAGKRFRRGSAGREQQGSGLGLAIVQTIADINQAQLEFLPSSFMSGLKVRLIFPKKC</sequence>
<evidence type="ECO:0000259" key="12">
    <source>
        <dbReference type="PROSITE" id="PS50109"/>
    </source>
</evidence>
<dbReference type="PANTHER" id="PTHR45436:SF1">
    <property type="entry name" value="SENSOR PROTEIN QSEC"/>
    <property type="match status" value="1"/>
</dbReference>
<keyword evidence="4" id="KW-0597">Phosphoprotein</keyword>
<dbReference type="PANTHER" id="PTHR45436">
    <property type="entry name" value="SENSOR HISTIDINE KINASE YKOH"/>
    <property type="match status" value="1"/>
</dbReference>
<comment type="subcellular location">
    <subcellularLocation>
        <location evidence="2">Membrane</location>
    </subcellularLocation>
</comment>
<dbReference type="PRINTS" id="PR00344">
    <property type="entry name" value="BCTRLSENSOR"/>
</dbReference>
<dbReference type="RefSeq" id="WP_023950224.1">
    <property type="nucleotide sequence ID" value="NZ_AYSV01000067.1"/>
</dbReference>
<dbReference type="SMART" id="SM00387">
    <property type="entry name" value="HATPase_c"/>
    <property type="match status" value="1"/>
</dbReference>
<feature type="domain" description="HAMP" evidence="13">
    <location>
        <begin position="189"/>
        <end position="241"/>
    </location>
</feature>
<keyword evidence="10 11" id="KW-0472">Membrane</keyword>